<dbReference type="Proteomes" id="UP001235269">
    <property type="component" value="Unassembled WGS sequence"/>
</dbReference>
<dbReference type="EMBL" id="JAUSWH010000001">
    <property type="protein sequence ID" value="MDQ0454338.1"/>
    <property type="molecule type" value="Genomic_DNA"/>
</dbReference>
<feature type="region of interest" description="Disordered" evidence="1">
    <location>
        <begin position="18"/>
        <end position="60"/>
    </location>
</feature>
<organism evidence="2 3">
    <name type="scientific">Rhizobium paknamense</name>
    <dbReference type="NCBI Taxonomy" id="1206817"/>
    <lineage>
        <taxon>Bacteria</taxon>
        <taxon>Pseudomonadati</taxon>
        <taxon>Pseudomonadota</taxon>
        <taxon>Alphaproteobacteria</taxon>
        <taxon>Hyphomicrobiales</taxon>
        <taxon>Rhizobiaceae</taxon>
        <taxon>Rhizobium/Agrobacterium group</taxon>
        <taxon>Rhizobium</taxon>
    </lineage>
</organism>
<evidence type="ECO:0000256" key="1">
    <source>
        <dbReference type="SAM" id="MobiDB-lite"/>
    </source>
</evidence>
<feature type="region of interest" description="Disordered" evidence="1">
    <location>
        <begin position="75"/>
        <end position="100"/>
    </location>
</feature>
<dbReference type="RefSeq" id="WP_307156516.1">
    <property type="nucleotide sequence ID" value="NZ_JAUSWH010000001.1"/>
</dbReference>
<comment type="caution">
    <text evidence="2">The sequence shown here is derived from an EMBL/GenBank/DDBJ whole genome shotgun (WGS) entry which is preliminary data.</text>
</comment>
<feature type="compositionally biased region" description="Low complexity" evidence="1">
    <location>
        <begin position="83"/>
        <end position="94"/>
    </location>
</feature>
<sequence length="116" mass="12635">MLISETASTRILASVRPAETAPALKPGEREGRFAFRRNRPRPDNSQDMETPEPQEAEGAEPARLLASAIWELEAGHLQEAEDQAAPAAPDLAETPPEEEGDVAALLHFLDPDDNRV</sequence>
<evidence type="ECO:0000313" key="2">
    <source>
        <dbReference type="EMBL" id="MDQ0454338.1"/>
    </source>
</evidence>
<gene>
    <name evidence="2" type="ORF">QO005_000653</name>
</gene>
<reference evidence="2 3" key="1">
    <citation type="submission" date="2023-07" db="EMBL/GenBank/DDBJ databases">
        <title>Genomic Encyclopedia of Type Strains, Phase IV (KMG-IV): sequencing the most valuable type-strain genomes for metagenomic binning, comparative biology and taxonomic classification.</title>
        <authorList>
            <person name="Goeker M."/>
        </authorList>
    </citation>
    <scope>NUCLEOTIDE SEQUENCE [LARGE SCALE GENOMIC DNA]</scope>
    <source>
        <strain evidence="2 3">DSM 100301</strain>
    </source>
</reference>
<protein>
    <submittedName>
        <fullName evidence="2">Uncharacterized protein</fullName>
    </submittedName>
</protein>
<keyword evidence="3" id="KW-1185">Reference proteome</keyword>
<evidence type="ECO:0000313" key="3">
    <source>
        <dbReference type="Proteomes" id="UP001235269"/>
    </source>
</evidence>
<accession>A0ABU0I7Y4</accession>
<feature type="compositionally biased region" description="Acidic residues" evidence="1">
    <location>
        <begin position="49"/>
        <end position="58"/>
    </location>
</feature>
<proteinExistence type="predicted"/>
<name>A0ABU0I7Y4_9HYPH</name>